<sequence length="113" mass="12328">MLPLSPGLAESHGFEYKRNGKLSFFAAFDTATGEVFRKTVLRQTSEPFVAFLTDVAPVNPNAEKSTSAVTISSKTERVADSSTLIATYVCTSRRPTRRGSTKWKTGSRASSMM</sequence>
<comment type="caution">
    <text evidence="1">The sequence shown here is derived from an EMBL/GenBank/DDBJ whole genome shotgun (WGS) entry which is preliminary data.</text>
</comment>
<dbReference type="Proteomes" id="UP000055019">
    <property type="component" value="Unassembled WGS sequence"/>
</dbReference>
<name>A0A158L3A2_9BURK</name>
<dbReference type="AlphaFoldDB" id="A0A158L3A2"/>
<keyword evidence="2" id="KW-1185">Reference proteome</keyword>
<dbReference type="EMBL" id="FCOM02000104">
    <property type="protein sequence ID" value="SAL87868.1"/>
    <property type="molecule type" value="Genomic_DNA"/>
</dbReference>
<accession>A0A158L3A2</accession>
<organism evidence="1 2">
    <name type="scientific">Caballeronia arvi</name>
    <dbReference type="NCBI Taxonomy" id="1777135"/>
    <lineage>
        <taxon>Bacteria</taxon>
        <taxon>Pseudomonadati</taxon>
        <taxon>Pseudomonadota</taxon>
        <taxon>Betaproteobacteria</taxon>
        <taxon>Burkholderiales</taxon>
        <taxon>Burkholderiaceae</taxon>
        <taxon>Caballeronia</taxon>
    </lineage>
</organism>
<proteinExistence type="predicted"/>
<gene>
    <name evidence="1" type="ORF">AWB74_08299</name>
</gene>
<protein>
    <submittedName>
        <fullName evidence="1">Transposase</fullName>
    </submittedName>
</protein>
<reference evidence="1" key="1">
    <citation type="submission" date="2016-01" db="EMBL/GenBank/DDBJ databases">
        <authorList>
            <person name="Peeters C."/>
        </authorList>
    </citation>
    <scope>NUCLEOTIDE SEQUENCE [LARGE SCALE GENOMIC DNA]</scope>
    <source>
        <strain evidence="1">LMG 29317</strain>
    </source>
</reference>
<evidence type="ECO:0000313" key="1">
    <source>
        <dbReference type="EMBL" id="SAL87868.1"/>
    </source>
</evidence>
<evidence type="ECO:0000313" key="2">
    <source>
        <dbReference type="Proteomes" id="UP000055019"/>
    </source>
</evidence>